<dbReference type="SUPFAM" id="SSF53850">
    <property type="entry name" value="Periplasmic binding protein-like II"/>
    <property type="match status" value="1"/>
</dbReference>
<dbReference type="Gene3D" id="3.40.190.10">
    <property type="entry name" value="Periplasmic binding protein-like II"/>
    <property type="match status" value="2"/>
</dbReference>
<protein>
    <submittedName>
        <fullName evidence="2">LysR substrate binding domain protein</fullName>
    </submittedName>
</protein>
<evidence type="ECO:0000259" key="1">
    <source>
        <dbReference type="Pfam" id="PF03466"/>
    </source>
</evidence>
<sequence length="85" mass="8618">MAFVARDWTAKLGLVAAGLGVTVVPGLAVPMLPSSVAVVAVDDPAAVRPTVLAHRPGHPCPGFVAALREAVVGLSAEVRRRLDAG</sequence>
<feature type="domain" description="LysR substrate-binding" evidence="1">
    <location>
        <begin position="3"/>
        <end position="71"/>
    </location>
</feature>
<accession>A0A2P4ULW0</accession>
<dbReference type="Proteomes" id="UP000242367">
    <property type="component" value="Unassembled WGS sequence"/>
</dbReference>
<proteinExistence type="predicted"/>
<dbReference type="InterPro" id="IPR005119">
    <property type="entry name" value="LysR_subst-bd"/>
</dbReference>
<organism evidence="2 3">
    <name type="scientific">Actinomadura rubteroloni</name>
    <dbReference type="NCBI Taxonomy" id="1926885"/>
    <lineage>
        <taxon>Bacteria</taxon>
        <taxon>Bacillati</taxon>
        <taxon>Actinomycetota</taxon>
        <taxon>Actinomycetes</taxon>
        <taxon>Streptosporangiales</taxon>
        <taxon>Thermomonosporaceae</taxon>
        <taxon>Actinomadura</taxon>
    </lineage>
</organism>
<evidence type="ECO:0000313" key="3">
    <source>
        <dbReference type="Proteomes" id="UP000242367"/>
    </source>
</evidence>
<reference evidence="2 3" key="1">
    <citation type="journal article" date="2017" name="Chemistry">
        <title>Isolation, Biosynthesis and Chemical Modifications of Rubterolones A-F: Rare Tropolone Alkaloids from Actinomadura sp. 5-2.</title>
        <authorList>
            <person name="Guo H."/>
            <person name="Benndorf R."/>
            <person name="Leichnitz D."/>
            <person name="Klassen J.L."/>
            <person name="Vollmers J."/>
            <person name="Gorls H."/>
            <person name="Steinacker M."/>
            <person name="Weigel C."/>
            <person name="Dahse H.M."/>
            <person name="Kaster A.K."/>
            <person name="de Beer Z.W."/>
            <person name="Poulsen M."/>
            <person name="Beemelmanns C."/>
        </authorList>
    </citation>
    <scope>NUCLEOTIDE SEQUENCE [LARGE SCALE GENOMIC DNA]</scope>
    <source>
        <strain evidence="2 3">5-2</strain>
    </source>
</reference>
<dbReference type="AlphaFoldDB" id="A0A2P4ULW0"/>
<comment type="caution">
    <text evidence="2">The sequence shown here is derived from an EMBL/GenBank/DDBJ whole genome shotgun (WGS) entry which is preliminary data.</text>
</comment>
<gene>
    <name evidence="2" type="ORF">BTM25_04200</name>
</gene>
<dbReference type="EMBL" id="MTBP01000001">
    <property type="protein sequence ID" value="POM26036.1"/>
    <property type="molecule type" value="Genomic_DNA"/>
</dbReference>
<name>A0A2P4ULW0_9ACTN</name>
<evidence type="ECO:0000313" key="2">
    <source>
        <dbReference type="EMBL" id="POM26036.1"/>
    </source>
</evidence>
<dbReference type="Pfam" id="PF03466">
    <property type="entry name" value="LysR_substrate"/>
    <property type="match status" value="1"/>
</dbReference>
<keyword evidence="3" id="KW-1185">Reference proteome</keyword>